<dbReference type="Pfam" id="PF18885">
    <property type="entry name" value="DUF5648"/>
    <property type="match status" value="1"/>
</dbReference>
<reference evidence="3" key="1">
    <citation type="submission" date="2015-07" db="EMBL/GenBank/DDBJ databases">
        <authorList>
            <person name="Rodrigo-Torres Lidia"/>
            <person name="Arahal R.David."/>
        </authorList>
    </citation>
    <scope>NUCLEOTIDE SEQUENCE [LARGE SCALE GENOMIC DNA]</scope>
    <source>
        <strain evidence="3">CECT 5112</strain>
    </source>
</reference>
<gene>
    <name evidence="2" type="ORF">LAX5112_04220</name>
</gene>
<evidence type="ECO:0000259" key="1">
    <source>
        <dbReference type="Pfam" id="PF18885"/>
    </source>
</evidence>
<dbReference type="AlphaFoldDB" id="A0A0M7ALU3"/>
<feature type="domain" description="DUF5648" evidence="1">
    <location>
        <begin position="199"/>
        <end position="339"/>
    </location>
</feature>
<dbReference type="RefSeq" id="WP_144432221.1">
    <property type="nucleotide sequence ID" value="NZ_CXWD01000021.1"/>
</dbReference>
<dbReference type="EMBL" id="CXWD01000021">
    <property type="protein sequence ID" value="CTQ75412.1"/>
    <property type="molecule type" value="Genomic_DNA"/>
</dbReference>
<name>A0A0M7ALU3_9HYPH</name>
<organism evidence="2 3">
    <name type="scientific">Roseibium alexandrii</name>
    <dbReference type="NCBI Taxonomy" id="388408"/>
    <lineage>
        <taxon>Bacteria</taxon>
        <taxon>Pseudomonadati</taxon>
        <taxon>Pseudomonadota</taxon>
        <taxon>Alphaproteobacteria</taxon>
        <taxon>Hyphomicrobiales</taxon>
        <taxon>Stappiaceae</taxon>
        <taxon>Roseibium</taxon>
    </lineage>
</organism>
<accession>A0A0M7ALU3</accession>
<sequence>MATNYYANTSEDTIDGDELTLYNLIMDYRGTLGLSTIPLSAGLTATAGRHVLDTVYNTGAYEGHSWSDAPYSSSDSSTYTNMWDAPTRIGTSYTSNGYEISTGYSGSFVTNTIMTAANALANWQSSEPHNDVITNQSPWLQDWLAIGIGMHKGIAHVWFGHATDPGGTPTIDTSVSDSGSETFVTLPVDTADADGSPFQIYRFYNTLTGSHFFTTSTEERNSVITNIPTMNYEGNSFDSNATEAGGGAAVHRFYNSDSGVHFYTASAAEAQSIQNSLPQFNYEGIAYYASETADAGGTALYRFFNSQSGSHFYTTSAEERDSIISTLGHYTYEGVAYYVDLA</sequence>
<dbReference type="InterPro" id="IPR035940">
    <property type="entry name" value="CAP_sf"/>
</dbReference>
<evidence type="ECO:0000313" key="2">
    <source>
        <dbReference type="EMBL" id="CTQ75412.1"/>
    </source>
</evidence>
<dbReference type="Proteomes" id="UP000053235">
    <property type="component" value="Unassembled WGS sequence"/>
</dbReference>
<dbReference type="Gene3D" id="3.40.33.10">
    <property type="entry name" value="CAP"/>
    <property type="match status" value="1"/>
</dbReference>
<proteinExistence type="predicted"/>
<dbReference type="InterPro" id="IPR043708">
    <property type="entry name" value="DUF5648"/>
</dbReference>
<dbReference type="OrthoDB" id="7836029at2"/>
<keyword evidence="3" id="KW-1185">Reference proteome</keyword>
<dbReference type="STRING" id="388408.LAX5112_04220"/>
<evidence type="ECO:0000313" key="3">
    <source>
        <dbReference type="Proteomes" id="UP000053235"/>
    </source>
</evidence>
<protein>
    <recommendedName>
        <fullName evidence="1">DUF5648 domain-containing protein</fullName>
    </recommendedName>
</protein>